<evidence type="ECO:0000256" key="2">
    <source>
        <dbReference type="ARBA" id="ARBA00010120"/>
    </source>
</evidence>
<evidence type="ECO:0000256" key="1">
    <source>
        <dbReference type="ARBA" id="ARBA00004477"/>
    </source>
</evidence>
<dbReference type="PRINTS" id="PR00660">
    <property type="entry name" value="ERLUMENR"/>
</dbReference>
<feature type="transmembrane region" description="Helical" evidence="11">
    <location>
        <begin position="183"/>
        <end position="203"/>
    </location>
</feature>
<organism evidence="13 14">
    <name type="scientific">Emiliania huxleyi (strain CCMP1516)</name>
    <dbReference type="NCBI Taxonomy" id="280463"/>
    <lineage>
        <taxon>Eukaryota</taxon>
        <taxon>Haptista</taxon>
        <taxon>Haptophyta</taxon>
        <taxon>Prymnesiophyceae</taxon>
        <taxon>Isochrysidales</taxon>
        <taxon>Noelaerhabdaceae</taxon>
        <taxon>Emiliania</taxon>
    </lineage>
</organism>
<keyword evidence="10 11" id="KW-0675">Receptor</keyword>
<dbReference type="GO" id="GO:0016192">
    <property type="term" value="P:vesicle-mediated transport"/>
    <property type="evidence" value="ECO:0007669"/>
    <property type="project" value="UniProtKB-KW"/>
</dbReference>
<dbReference type="Pfam" id="PF00810">
    <property type="entry name" value="ER_lumen_recept"/>
    <property type="match status" value="1"/>
</dbReference>
<evidence type="ECO:0000256" key="6">
    <source>
        <dbReference type="ARBA" id="ARBA00022892"/>
    </source>
</evidence>
<dbReference type="PANTHER" id="PTHR10585">
    <property type="entry name" value="ER LUMEN PROTEIN RETAINING RECEPTOR"/>
    <property type="match status" value="1"/>
</dbReference>
<dbReference type="OMA" id="WKSRSCE"/>
<dbReference type="eggNOG" id="KOG3106">
    <property type="taxonomic scope" value="Eukaryota"/>
</dbReference>
<dbReference type="RefSeq" id="XP_005768390.1">
    <property type="nucleotide sequence ID" value="XM_005768333.1"/>
</dbReference>
<feature type="transmembrane region" description="Helical" evidence="11">
    <location>
        <begin position="61"/>
        <end position="81"/>
    </location>
</feature>
<dbReference type="GeneID" id="17262066"/>
<feature type="chain" id="PRO_5044229122" description="ER lumen protein-retaining receptor" evidence="12">
    <location>
        <begin position="26"/>
        <end position="218"/>
    </location>
</feature>
<feature type="signal peptide" evidence="12">
    <location>
        <begin position="1"/>
        <end position="25"/>
    </location>
</feature>
<dbReference type="Proteomes" id="UP000013827">
    <property type="component" value="Unassembled WGS sequence"/>
</dbReference>
<evidence type="ECO:0000313" key="13">
    <source>
        <dbReference type="EnsemblProtists" id="EOD15961"/>
    </source>
</evidence>
<dbReference type="EnsemblProtists" id="EOD15961">
    <property type="protein sequence ID" value="EOD15961"/>
    <property type="gene ID" value="EMIHUDRAFT_356209"/>
</dbReference>
<dbReference type="GO" id="GO:0015031">
    <property type="term" value="P:protein transport"/>
    <property type="evidence" value="ECO:0007669"/>
    <property type="project" value="UniProtKB-KW"/>
</dbReference>
<comment type="caution">
    <text evidence="11">Lacks conserved residue(s) required for the propagation of feature annotation.</text>
</comment>
<protein>
    <recommendedName>
        <fullName evidence="11">ER lumen protein-retaining receptor</fullName>
    </recommendedName>
</protein>
<dbReference type="HOGENOM" id="CLU_057784_0_0_1"/>
<proteinExistence type="inferred from homology"/>
<keyword evidence="3 11" id="KW-0813">Transport</keyword>
<accession>A0A0D3IXH6</accession>
<evidence type="ECO:0000256" key="9">
    <source>
        <dbReference type="ARBA" id="ARBA00023136"/>
    </source>
</evidence>
<dbReference type="GO" id="GO:0005789">
    <property type="term" value="C:endoplasmic reticulum membrane"/>
    <property type="evidence" value="ECO:0007669"/>
    <property type="project" value="UniProtKB-SubCell"/>
</dbReference>
<keyword evidence="6" id="KW-0931">ER-Golgi transport</keyword>
<keyword evidence="9 11" id="KW-0472">Membrane</keyword>
<evidence type="ECO:0000256" key="5">
    <source>
        <dbReference type="ARBA" id="ARBA00022824"/>
    </source>
</evidence>
<keyword evidence="7 11" id="KW-0653">Protein transport</keyword>
<name>A0A0D3IXH6_EMIH1</name>
<keyword evidence="4 11" id="KW-0812">Transmembrane</keyword>
<sequence length="218" mass="25119">MNIFRFLGDMSHILSFLLLLHKIVGGKSAAGISLRTAEMYAIVFCTRYIDLLWNFASLYNYLLKLLFIGASLTIVYFMRYGPSQKATYNADEDAFPVQYLIAPCAVLGVLINQDHSSPFEMVWAFSIYLEAVAILPQLFLLQKQGEVENLTSHYVFALGAYRALYLLNWMFRFMTEPDYQQRIVWLSGLVQTALYCDFFYHYYQSKKGGLNKSVKLPV</sequence>
<evidence type="ECO:0000256" key="4">
    <source>
        <dbReference type="ARBA" id="ARBA00022692"/>
    </source>
</evidence>
<evidence type="ECO:0000313" key="14">
    <source>
        <dbReference type="Proteomes" id="UP000013827"/>
    </source>
</evidence>
<evidence type="ECO:0000256" key="7">
    <source>
        <dbReference type="ARBA" id="ARBA00022927"/>
    </source>
</evidence>
<evidence type="ECO:0000256" key="8">
    <source>
        <dbReference type="ARBA" id="ARBA00022989"/>
    </source>
</evidence>
<dbReference type="GO" id="GO:0006621">
    <property type="term" value="P:protein retention in ER lumen"/>
    <property type="evidence" value="ECO:0007669"/>
    <property type="project" value="InterPro"/>
</dbReference>
<keyword evidence="14" id="KW-1185">Reference proteome</keyword>
<comment type="similarity">
    <text evidence="2 11">Belongs to the ERD2 family.</text>
</comment>
<feature type="transmembrane region" description="Helical" evidence="11">
    <location>
        <begin position="153"/>
        <end position="171"/>
    </location>
</feature>
<evidence type="ECO:0000256" key="12">
    <source>
        <dbReference type="SAM" id="SignalP"/>
    </source>
</evidence>
<feature type="transmembrane region" description="Helical" evidence="11">
    <location>
        <begin position="93"/>
        <end position="111"/>
    </location>
</feature>
<evidence type="ECO:0000256" key="11">
    <source>
        <dbReference type="RuleBase" id="RU000634"/>
    </source>
</evidence>
<keyword evidence="12" id="KW-0732">Signal</keyword>
<feature type="transmembrane region" description="Helical" evidence="11">
    <location>
        <begin position="123"/>
        <end position="141"/>
    </location>
</feature>
<dbReference type="AlphaFoldDB" id="A0A0D3IXH6"/>
<dbReference type="STRING" id="2903.R1DYZ4"/>
<dbReference type="PROSITE" id="PS00952">
    <property type="entry name" value="ER_LUMEN_RECEPTOR_2"/>
    <property type="match status" value="1"/>
</dbReference>
<dbReference type="KEGG" id="ehx:EMIHUDRAFT_356209"/>
<dbReference type="InterPro" id="IPR000133">
    <property type="entry name" value="ER_ret_rcpt"/>
</dbReference>
<reference evidence="14" key="1">
    <citation type="journal article" date="2013" name="Nature">
        <title>Pan genome of the phytoplankton Emiliania underpins its global distribution.</title>
        <authorList>
            <person name="Read B.A."/>
            <person name="Kegel J."/>
            <person name="Klute M.J."/>
            <person name="Kuo A."/>
            <person name="Lefebvre S.C."/>
            <person name="Maumus F."/>
            <person name="Mayer C."/>
            <person name="Miller J."/>
            <person name="Monier A."/>
            <person name="Salamov A."/>
            <person name="Young J."/>
            <person name="Aguilar M."/>
            <person name="Claverie J.M."/>
            <person name="Frickenhaus S."/>
            <person name="Gonzalez K."/>
            <person name="Herman E.K."/>
            <person name="Lin Y.C."/>
            <person name="Napier J."/>
            <person name="Ogata H."/>
            <person name="Sarno A.F."/>
            <person name="Shmutz J."/>
            <person name="Schroeder D."/>
            <person name="de Vargas C."/>
            <person name="Verret F."/>
            <person name="von Dassow P."/>
            <person name="Valentin K."/>
            <person name="Van de Peer Y."/>
            <person name="Wheeler G."/>
            <person name="Dacks J.B."/>
            <person name="Delwiche C.F."/>
            <person name="Dyhrman S.T."/>
            <person name="Glockner G."/>
            <person name="John U."/>
            <person name="Richards T."/>
            <person name="Worden A.Z."/>
            <person name="Zhang X."/>
            <person name="Grigoriev I.V."/>
            <person name="Allen A.E."/>
            <person name="Bidle K."/>
            <person name="Borodovsky M."/>
            <person name="Bowler C."/>
            <person name="Brownlee C."/>
            <person name="Cock J.M."/>
            <person name="Elias M."/>
            <person name="Gladyshev V.N."/>
            <person name="Groth M."/>
            <person name="Guda C."/>
            <person name="Hadaegh A."/>
            <person name="Iglesias-Rodriguez M.D."/>
            <person name="Jenkins J."/>
            <person name="Jones B.M."/>
            <person name="Lawson T."/>
            <person name="Leese F."/>
            <person name="Lindquist E."/>
            <person name="Lobanov A."/>
            <person name="Lomsadze A."/>
            <person name="Malik S.B."/>
            <person name="Marsh M.E."/>
            <person name="Mackinder L."/>
            <person name="Mock T."/>
            <person name="Mueller-Roeber B."/>
            <person name="Pagarete A."/>
            <person name="Parker M."/>
            <person name="Probert I."/>
            <person name="Quesneville H."/>
            <person name="Raines C."/>
            <person name="Rensing S.A."/>
            <person name="Riano-Pachon D.M."/>
            <person name="Richier S."/>
            <person name="Rokitta S."/>
            <person name="Shiraiwa Y."/>
            <person name="Soanes D.M."/>
            <person name="van der Giezen M."/>
            <person name="Wahlund T.M."/>
            <person name="Williams B."/>
            <person name="Wilson W."/>
            <person name="Wolfe G."/>
            <person name="Wurch L.L."/>
        </authorList>
    </citation>
    <scope>NUCLEOTIDE SEQUENCE</scope>
</reference>
<reference evidence="13" key="2">
    <citation type="submission" date="2024-10" db="UniProtKB">
        <authorList>
            <consortium name="EnsemblProtists"/>
        </authorList>
    </citation>
    <scope>IDENTIFICATION</scope>
</reference>
<evidence type="ECO:0000256" key="3">
    <source>
        <dbReference type="ARBA" id="ARBA00022448"/>
    </source>
</evidence>
<comment type="subcellular location">
    <subcellularLocation>
        <location evidence="1 11">Endoplasmic reticulum membrane</location>
        <topology evidence="1 11">Multi-pass membrane protein</topology>
    </subcellularLocation>
</comment>
<keyword evidence="8 11" id="KW-1133">Transmembrane helix</keyword>
<dbReference type="PaxDb" id="2903-EOD15961"/>
<dbReference type="GO" id="GO:0046923">
    <property type="term" value="F:ER retention sequence binding"/>
    <property type="evidence" value="ECO:0007669"/>
    <property type="project" value="InterPro"/>
</dbReference>
<keyword evidence="5 11" id="KW-0256">Endoplasmic reticulum</keyword>
<evidence type="ECO:0000256" key="10">
    <source>
        <dbReference type="ARBA" id="ARBA00023170"/>
    </source>
</evidence>